<reference evidence="1 2" key="1">
    <citation type="submission" date="2018-03" db="EMBL/GenBank/DDBJ databases">
        <title>Genomic Encyclopedia of Archaeal and Bacterial Type Strains, Phase II (KMG-II): from individual species to whole genera.</title>
        <authorList>
            <person name="Goeker M."/>
        </authorList>
    </citation>
    <scope>NUCLEOTIDE SEQUENCE [LARGE SCALE GENOMIC DNA]</scope>
    <source>
        <strain evidence="1 2">DSM 100212</strain>
    </source>
</reference>
<evidence type="ECO:0000313" key="2">
    <source>
        <dbReference type="Proteomes" id="UP000238392"/>
    </source>
</evidence>
<dbReference type="EMBL" id="PVTQ01000003">
    <property type="protein sequence ID" value="PRY91687.1"/>
    <property type="molecule type" value="Genomic_DNA"/>
</dbReference>
<organism evidence="1 2">
    <name type="scientific">Donghicola tyrosinivorans</name>
    <dbReference type="NCBI Taxonomy" id="1652492"/>
    <lineage>
        <taxon>Bacteria</taxon>
        <taxon>Pseudomonadati</taxon>
        <taxon>Pseudomonadota</taxon>
        <taxon>Alphaproteobacteria</taxon>
        <taxon>Rhodobacterales</taxon>
        <taxon>Roseobacteraceae</taxon>
        <taxon>Donghicola</taxon>
    </lineage>
</organism>
<dbReference type="RefSeq" id="WP_106263353.1">
    <property type="nucleotide sequence ID" value="NZ_PVTQ01000003.1"/>
</dbReference>
<comment type="caution">
    <text evidence="1">The sequence shown here is derived from an EMBL/GenBank/DDBJ whole genome shotgun (WGS) entry which is preliminary data.</text>
</comment>
<sequence length="126" mass="13953">MSFMPSFMTNILRMPLAGDVSTDIESRLYSHDYKGVPEIEGAVLKEVAGYGKQLGWMTEALLALAEAQNMKLPKLEAMNDQVKEVKERIGRDRKAEAEAAIAALKAADPKVWATLMRAEVEKIDAE</sequence>
<protein>
    <submittedName>
        <fullName evidence="1">Uncharacterized protein</fullName>
    </submittedName>
</protein>
<dbReference type="Proteomes" id="UP000238392">
    <property type="component" value="Unassembled WGS sequence"/>
</dbReference>
<dbReference type="OrthoDB" id="8447058at2"/>
<keyword evidence="2" id="KW-1185">Reference proteome</keyword>
<accession>A0A2T0WYD6</accession>
<gene>
    <name evidence="1" type="ORF">CLV74_103273</name>
</gene>
<name>A0A2T0WYD6_9RHOB</name>
<evidence type="ECO:0000313" key="1">
    <source>
        <dbReference type="EMBL" id="PRY91687.1"/>
    </source>
</evidence>
<proteinExistence type="predicted"/>
<dbReference type="AlphaFoldDB" id="A0A2T0WYD6"/>